<proteinExistence type="predicted"/>
<protein>
    <recommendedName>
        <fullName evidence="4">Ig-like domain-containing protein</fullName>
    </recommendedName>
</protein>
<dbReference type="Proteomes" id="UP000735302">
    <property type="component" value="Unassembled WGS sequence"/>
</dbReference>
<feature type="compositionally biased region" description="Low complexity" evidence="1">
    <location>
        <begin position="95"/>
        <end position="116"/>
    </location>
</feature>
<comment type="caution">
    <text evidence="2">The sequence shown here is derived from an EMBL/GenBank/DDBJ whole genome shotgun (WGS) entry which is preliminary data.</text>
</comment>
<gene>
    <name evidence="2" type="ORF">PoB_006187600</name>
</gene>
<feature type="region of interest" description="Disordered" evidence="1">
    <location>
        <begin position="94"/>
        <end position="116"/>
    </location>
</feature>
<dbReference type="EMBL" id="BLXT01006999">
    <property type="protein sequence ID" value="GFO35371.1"/>
    <property type="molecule type" value="Genomic_DNA"/>
</dbReference>
<name>A0AAV4CUK8_9GAST</name>
<evidence type="ECO:0008006" key="4">
    <source>
        <dbReference type="Google" id="ProtNLM"/>
    </source>
</evidence>
<reference evidence="2 3" key="1">
    <citation type="journal article" date="2021" name="Elife">
        <title>Chloroplast acquisition without the gene transfer in kleptoplastic sea slugs, Plakobranchus ocellatus.</title>
        <authorList>
            <person name="Maeda T."/>
            <person name="Takahashi S."/>
            <person name="Yoshida T."/>
            <person name="Shimamura S."/>
            <person name="Takaki Y."/>
            <person name="Nagai Y."/>
            <person name="Toyoda A."/>
            <person name="Suzuki Y."/>
            <person name="Arimoto A."/>
            <person name="Ishii H."/>
            <person name="Satoh N."/>
            <person name="Nishiyama T."/>
            <person name="Hasebe M."/>
            <person name="Maruyama T."/>
            <person name="Minagawa J."/>
            <person name="Obokata J."/>
            <person name="Shigenobu S."/>
        </authorList>
    </citation>
    <scope>NUCLEOTIDE SEQUENCE [LARGE SCALE GENOMIC DNA]</scope>
</reference>
<dbReference type="AlphaFoldDB" id="A0AAV4CUK8"/>
<evidence type="ECO:0000256" key="1">
    <source>
        <dbReference type="SAM" id="MobiDB-lite"/>
    </source>
</evidence>
<sequence>MNNALAKGQKATALGNSTNEQCTGKGSKGYCFGKPHSTVSADPWVITRDENLMDFQQSFVSTKLTAKHCFTLVHLLFSELASIHIEHPTKVNLLPSGATSTTATTTTTATPTSSSGRISIRGNTESYLSLTWSSVNSTEEGIYSCVAQGLDNLGHLVTMTSSSLVKRGSDLERFKLSLEKVRQTLEPVQNKIISGFQALRQATAPVAGLEPATEGSLQISGRVRYPSCNQTPLSVKEEVYSLYAPSLWLSPVG</sequence>
<keyword evidence="3" id="KW-1185">Reference proteome</keyword>
<accession>A0AAV4CUK8</accession>
<evidence type="ECO:0000313" key="2">
    <source>
        <dbReference type="EMBL" id="GFO35371.1"/>
    </source>
</evidence>
<dbReference type="InterPro" id="IPR036179">
    <property type="entry name" value="Ig-like_dom_sf"/>
</dbReference>
<evidence type="ECO:0000313" key="3">
    <source>
        <dbReference type="Proteomes" id="UP000735302"/>
    </source>
</evidence>
<feature type="region of interest" description="Disordered" evidence="1">
    <location>
        <begin position="1"/>
        <end position="22"/>
    </location>
</feature>
<dbReference type="SUPFAM" id="SSF48726">
    <property type="entry name" value="Immunoglobulin"/>
    <property type="match status" value="1"/>
</dbReference>
<organism evidence="2 3">
    <name type="scientific">Plakobranchus ocellatus</name>
    <dbReference type="NCBI Taxonomy" id="259542"/>
    <lineage>
        <taxon>Eukaryota</taxon>
        <taxon>Metazoa</taxon>
        <taxon>Spiralia</taxon>
        <taxon>Lophotrochozoa</taxon>
        <taxon>Mollusca</taxon>
        <taxon>Gastropoda</taxon>
        <taxon>Heterobranchia</taxon>
        <taxon>Euthyneura</taxon>
        <taxon>Panpulmonata</taxon>
        <taxon>Sacoglossa</taxon>
        <taxon>Placobranchoidea</taxon>
        <taxon>Plakobranchidae</taxon>
        <taxon>Plakobranchus</taxon>
    </lineage>
</organism>